<sequence>MPKTHCCQVVGVGSSVMVRTIAKHGNTTPHPTWGPRRTCSHQGHHILGWSLWLQLFLQLPTGSGVIQPSTHRLCCQTPLFPLSVVSVQGESE</sequence>
<protein>
    <submittedName>
        <fullName evidence="1">Uncharacterized protein</fullName>
    </submittedName>
</protein>
<dbReference type="Proteomes" id="UP000824540">
    <property type="component" value="Unassembled WGS sequence"/>
</dbReference>
<keyword evidence="2" id="KW-1185">Reference proteome</keyword>
<evidence type="ECO:0000313" key="1">
    <source>
        <dbReference type="EMBL" id="KAG9341030.1"/>
    </source>
</evidence>
<gene>
    <name evidence="1" type="ORF">JZ751_019784</name>
</gene>
<proteinExistence type="predicted"/>
<dbReference type="AlphaFoldDB" id="A0A8T2NPA1"/>
<accession>A0A8T2NPA1</accession>
<reference evidence="1" key="1">
    <citation type="thesis" date="2021" institute="BYU ScholarsArchive" country="Provo, UT, USA">
        <title>Applications of and Algorithms for Genome Assembly and Genomic Analyses with an Emphasis on Marine Teleosts.</title>
        <authorList>
            <person name="Pickett B.D."/>
        </authorList>
    </citation>
    <scope>NUCLEOTIDE SEQUENCE</scope>
    <source>
        <strain evidence="1">HI-2016</strain>
    </source>
</reference>
<organism evidence="1 2">
    <name type="scientific">Albula glossodonta</name>
    <name type="common">roundjaw bonefish</name>
    <dbReference type="NCBI Taxonomy" id="121402"/>
    <lineage>
        <taxon>Eukaryota</taxon>
        <taxon>Metazoa</taxon>
        <taxon>Chordata</taxon>
        <taxon>Craniata</taxon>
        <taxon>Vertebrata</taxon>
        <taxon>Euteleostomi</taxon>
        <taxon>Actinopterygii</taxon>
        <taxon>Neopterygii</taxon>
        <taxon>Teleostei</taxon>
        <taxon>Albuliformes</taxon>
        <taxon>Albulidae</taxon>
        <taxon>Albula</taxon>
    </lineage>
</organism>
<dbReference type="EMBL" id="JAFBMS010000038">
    <property type="protein sequence ID" value="KAG9341030.1"/>
    <property type="molecule type" value="Genomic_DNA"/>
</dbReference>
<name>A0A8T2NPA1_9TELE</name>
<comment type="caution">
    <text evidence="1">The sequence shown here is derived from an EMBL/GenBank/DDBJ whole genome shotgun (WGS) entry which is preliminary data.</text>
</comment>
<evidence type="ECO:0000313" key="2">
    <source>
        <dbReference type="Proteomes" id="UP000824540"/>
    </source>
</evidence>